<dbReference type="OrthoDB" id="200074at2"/>
<dbReference type="InterPro" id="IPR036388">
    <property type="entry name" value="WH-like_DNA-bd_sf"/>
</dbReference>
<dbReference type="RefSeq" id="WP_095043339.1">
    <property type="nucleotide sequence ID" value="NZ_LN890655.1"/>
</dbReference>
<accession>A0A160T1L2</accession>
<dbReference type="Proteomes" id="UP000215027">
    <property type="component" value="Chromosome I"/>
</dbReference>
<reference evidence="1" key="1">
    <citation type="submission" date="2016-01" db="EMBL/GenBank/DDBJ databases">
        <authorList>
            <person name="Mcilroy J.S."/>
            <person name="Karst M S."/>
            <person name="Albertsen M."/>
        </authorList>
    </citation>
    <scope>NUCLEOTIDE SEQUENCE</scope>
    <source>
        <strain evidence="1">Cfx-K</strain>
    </source>
</reference>
<dbReference type="Gene3D" id="1.10.10.10">
    <property type="entry name" value="Winged helix-like DNA-binding domain superfamily/Winged helix DNA-binding domain"/>
    <property type="match status" value="1"/>
</dbReference>
<dbReference type="InterPro" id="IPR007367">
    <property type="entry name" value="DUF433"/>
</dbReference>
<dbReference type="InterPro" id="IPR009057">
    <property type="entry name" value="Homeodomain-like_sf"/>
</dbReference>
<evidence type="ECO:0000313" key="2">
    <source>
        <dbReference type="Proteomes" id="UP000215027"/>
    </source>
</evidence>
<evidence type="ECO:0000313" key="1">
    <source>
        <dbReference type="EMBL" id="CUS03921.2"/>
    </source>
</evidence>
<proteinExistence type="predicted"/>
<organism evidence="1 2">
    <name type="scientific">Candidatus Promineifilum breve</name>
    <dbReference type="NCBI Taxonomy" id="1806508"/>
    <lineage>
        <taxon>Bacteria</taxon>
        <taxon>Bacillati</taxon>
        <taxon>Chloroflexota</taxon>
        <taxon>Ardenticatenia</taxon>
        <taxon>Candidatus Promineifilales</taxon>
        <taxon>Candidatus Promineifilaceae</taxon>
        <taxon>Candidatus Promineifilum</taxon>
    </lineage>
</organism>
<keyword evidence="2" id="KW-1185">Reference proteome</keyword>
<dbReference type="EMBL" id="LN890655">
    <property type="protein sequence ID" value="CUS03921.2"/>
    <property type="molecule type" value="Genomic_DNA"/>
</dbReference>
<dbReference type="PANTHER" id="PTHR34849">
    <property type="entry name" value="SSL5025 PROTEIN"/>
    <property type="match status" value="1"/>
</dbReference>
<dbReference type="PANTHER" id="PTHR34849:SF3">
    <property type="entry name" value="SSR2962 PROTEIN"/>
    <property type="match status" value="1"/>
</dbReference>
<dbReference type="KEGG" id="pbf:CFX0092_A2043"/>
<gene>
    <name evidence="1" type="ORF">CFX0092_A2043</name>
</gene>
<dbReference type="Pfam" id="PF04255">
    <property type="entry name" value="DUF433"/>
    <property type="match status" value="1"/>
</dbReference>
<evidence type="ECO:0008006" key="3">
    <source>
        <dbReference type="Google" id="ProtNLM"/>
    </source>
</evidence>
<sequence length="65" mass="7322">MDWQERITVDPKVLVGKPVVHGTRLSVEFIVDLLAQGWPESELLRNYPGLEPEDIRACLAYAASE</sequence>
<name>A0A160T1L2_9CHLR</name>
<dbReference type="SUPFAM" id="SSF46689">
    <property type="entry name" value="Homeodomain-like"/>
    <property type="match status" value="1"/>
</dbReference>
<protein>
    <recommendedName>
        <fullName evidence="3">DUF433 domain-containing protein</fullName>
    </recommendedName>
</protein>
<dbReference type="AlphaFoldDB" id="A0A160T1L2"/>